<keyword evidence="4" id="KW-1185">Reference proteome</keyword>
<comment type="caution">
    <text evidence="3">The sequence shown here is derived from an EMBL/GenBank/DDBJ whole genome shotgun (WGS) entry which is preliminary data.</text>
</comment>
<dbReference type="Proteomes" id="UP000265419">
    <property type="component" value="Unassembled WGS sequence"/>
</dbReference>
<protein>
    <recommendedName>
        <fullName evidence="2">Htaa domain-containing protein</fullName>
    </recommendedName>
</protein>
<dbReference type="AlphaFoldDB" id="A0A399J9Z6"/>
<organism evidence="3 4">
    <name type="scientific">Galactobacter valiniphilus</name>
    <dbReference type="NCBI Taxonomy" id="2676122"/>
    <lineage>
        <taxon>Bacteria</taxon>
        <taxon>Bacillati</taxon>
        <taxon>Actinomycetota</taxon>
        <taxon>Actinomycetes</taxon>
        <taxon>Micrococcales</taxon>
        <taxon>Micrococcaceae</taxon>
        <taxon>Galactobacter</taxon>
    </lineage>
</organism>
<gene>
    <name evidence="3" type="ORF">DWB68_07565</name>
</gene>
<dbReference type="InterPro" id="IPR007331">
    <property type="entry name" value="Htaa"/>
</dbReference>
<feature type="domain" description="Htaa" evidence="2">
    <location>
        <begin position="43"/>
        <end position="200"/>
    </location>
</feature>
<dbReference type="Pfam" id="PF04213">
    <property type="entry name" value="HtaA"/>
    <property type="match status" value="1"/>
</dbReference>
<feature type="chain" id="PRO_5017259982" description="Htaa domain-containing protein" evidence="1">
    <location>
        <begin position="33"/>
        <end position="206"/>
    </location>
</feature>
<accession>A0A399J9Z6</accession>
<evidence type="ECO:0000313" key="3">
    <source>
        <dbReference type="EMBL" id="RII42403.1"/>
    </source>
</evidence>
<evidence type="ECO:0000256" key="1">
    <source>
        <dbReference type="SAM" id="SignalP"/>
    </source>
</evidence>
<evidence type="ECO:0000313" key="4">
    <source>
        <dbReference type="Proteomes" id="UP000265419"/>
    </source>
</evidence>
<reference evidence="3 4" key="1">
    <citation type="submission" date="2018-07" db="EMBL/GenBank/DDBJ databases">
        <title>Arthrobacter sp. nov., isolated from raw cow's milk with high bacterial count.</title>
        <authorList>
            <person name="Hahne J."/>
            <person name="Isele D."/>
            <person name="Lipski A."/>
        </authorList>
    </citation>
    <scope>NUCLEOTIDE SEQUENCE [LARGE SCALE GENOMIC DNA]</scope>
    <source>
        <strain evidence="3 4">JZ R-35</strain>
    </source>
</reference>
<feature type="signal peptide" evidence="1">
    <location>
        <begin position="1"/>
        <end position="32"/>
    </location>
</feature>
<name>A0A399J9Z6_9MICC</name>
<keyword evidence="1" id="KW-0732">Signal</keyword>
<dbReference type="EMBL" id="QQXK01000012">
    <property type="protein sequence ID" value="RII42403.1"/>
    <property type="molecule type" value="Genomic_DNA"/>
</dbReference>
<evidence type="ECO:0000259" key="2">
    <source>
        <dbReference type="Pfam" id="PF04213"/>
    </source>
</evidence>
<sequence length="206" mass="20854">MRASKPFKALTALAAAGALFVSGLVAAPSAQAAPVVNGKVSSATLSWGVKKSFRTYVKGGIAKGSIKVTGGAKQAAKNGAFSFTSGTGTLRSGKGTITFKGAVNFKGHGGKMNLTLSDIKVQKTSASAGYLVADAKAPAFLGKKAISLNNKRIATVKITTTKASGGKVQLKISNVKLTADGSKALGNFYPKGTVMDTASVNGKLKK</sequence>
<dbReference type="RefSeq" id="WP_119424532.1">
    <property type="nucleotide sequence ID" value="NZ_QQXK01000012.1"/>
</dbReference>
<proteinExistence type="predicted"/>